<dbReference type="EMBL" id="CAJOBH010237404">
    <property type="protein sequence ID" value="CAF5096316.1"/>
    <property type="molecule type" value="Genomic_DNA"/>
</dbReference>
<reference evidence="4" key="1">
    <citation type="submission" date="2021-02" db="EMBL/GenBank/DDBJ databases">
        <authorList>
            <person name="Nowell W R."/>
        </authorList>
    </citation>
    <scope>NUCLEOTIDE SEQUENCE</scope>
</reference>
<evidence type="ECO:0000259" key="3">
    <source>
        <dbReference type="Pfam" id="PF12971"/>
    </source>
</evidence>
<comment type="caution">
    <text evidence="4">The sequence shown here is derived from an EMBL/GenBank/DDBJ whole genome shotgun (WGS) entry which is preliminary data.</text>
</comment>
<keyword evidence="2" id="KW-0472">Membrane</keyword>
<evidence type="ECO:0000256" key="2">
    <source>
        <dbReference type="SAM" id="Phobius"/>
    </source>
</evidence>
<protein>
    <recommendedName>
        <fullName evidence="3">Alpha-N-acetylglucosaminidase N-terminal domain-containing protein</fullName>
    </recommendedName>
</protein>
<dbReference type="GO" id="GO:0016787">
    <property type="term" value="F:hydrolase activity"/>
    <property type="evidence" value="ECO:0007669"/>
    <property type="project" value="UniProtKB-KW"/>
</dbReference>
<organism evidence="4 5">
    <name type="scientific">Rotaria magnacalcarata</name>
    <dbReference type="NCBI Taxonomy" id="392030"/>
    <lineage>
        <taxon>Eukaryota</taxon>
        <taxon>Metazoa</taxon>
        <taxon>Spiralia</taxon>
        <taxon>Gnathifera</taxon>
        <taxon>Rotifera</taxon>
        <taxon>Eurotatoria</taxon>
        <taxon>Bdelloidea</taxon>
        <taxon>Philodinida</taxon>
        <taxon>Philodinidae</taxon>
        <taxon>Rotaria</taxon>
    </lineage>
</organism>
<dbReference type="Pfam" id="PF12971">
    <property type="entry name" value="NAGLU_N"/>
    <property type="match status" value="1"/>
</dbReference>
<keyword evidence="1" id="KW-0378">Hydrolase</keyword>
<keyword evidence="2" id="KW-1133">Transmembrane helix</keyword>
<evidence type="ECO:0000256" key="1">
    <source>
        <dbReference type="ARBA" id="ARBA00022801"/>
    </source>
</evidence>
<accession>A0A8S3F0Y4</accession>
<feature type="transmembrane region" description="Helical" evidence="2">
    <location>
        <begin position="67"/>
        <end position="85"/>
    </location>
</feature>
<gene>
    <name evidence="4" type="ORF">BYL167_LOCUS63803</name>
</gene>
<feature type="domain" description="Alpha-N-acetylglucosaminidase N-terminal" evidence="3">
    <location>
        <begin position="22"/>
        <end position="92"/>
    </location>
</feature>
<dbReference type="Gene3D" id="3.30.379.10">
    <property type="entry name" value="Chitobiase/beta-hexosaminidase domain 2-like"/>
    <property type="match status" value="1"/>
</dbReference>
<name>A0A8S3F0Y4_9BILA</name>
<dbReference type="Proteomes" id="UP000681967">
    <property type="component" value="Unassembled WGS sequence"/>
</dbReference>
<feature type="non-terminal residue" evidence="4">
    <location>
        <position position="1"/>
    </location>
</feature>
<dbReference type="InterPro" id="IPR029018">
    <property type="entry name" value="Hex-like_dom2"/>
</dbReference>
<dbReference type="InterPro" id="IPR024240">
    <property type="entry name" value="NAGLU_N"/>
</dbReference>
<evidence type="ECO:0000313" key="5">
    <source>
        <dbReference type="Proteomes" id="UP000681967"/>
    </source>
</evidence>
<evidence type="ECO:0000313" key="4">
    <source>
        <dbReference type="EMBL" id="CAF5096316.1"/>
    </source>
</evidence>
<proteinExistence type="predicted"/>
<dbReference type="AlphaFoldDB" id="A0A8S3F0Y4"/>
<sequence length="137" mass="14836">SYAVESVIQWPKPIALSSSAKAITDLIDRVLDGAPVAQLFQVSINADLAINGKDVFQLSNGSSSGSILISASSGVAAAMGFNYYLKYVAQSSCMKKFSFSFCFTIIDVSCSLLVRQEYSPIWIIINSIIYTDSNSRK</sequence>
<keyword evidence="2" id="KW-0812">Transmembrane</keyword>